<evidence type="ECO:0000313" key="3">
    <source>
        <dbReference type="EMBL" id="KAF5729455.1"/>
    </source>
</evidence>
<gene>
    <name evidence="3" type="ORF">HS088_TW21G01621</name>
</gene>
<dbReference type="InParanoid" id="A0A7J7C694"/>
<reference evidence="3 4" key="1">
    <citation type="journal article" date="2020" name="Nat. Commun.">
        <title>Genome of Tripterygium wilfordii and identification of cytochrome P450 involved in triptolide biosynthesis.</title>
        <authorList>
            <person name="Tu L."/>
            <person name="Su P."/>
            <person name="Zhang Z."/>
            <person name="Gao L."/>
            <person name="Wang J."/>
            <person name="Hu T."/>
            <person name="Zhou J."/>
            <person name="Zhang Y."/>
            <person name="Zhao Y."/>
            <person name="Liu Y."/>
            <person name="Song Y."/>
            <person name="Tong Y."/>
            <person name="Lu Y."/>
            <person name="Yang J."/>
            <person name="Xu C."/>
            <person name="Jia M."/>
            <person name="Peters R.J."/>
            <person name="Huang L."/>
            <person name="Gao W."/>
        </authorList>
    </citation>
    <scope>NUCLEOTIDE SEQUENCE [LARGE SCALE GENOMIC DNA]</scope>
    <source>
        <strain evidence="4">cv. XIE 37</strain>
        <tissue evidence="3">Leaf</tissue>
    </source>
</reference>
<keyword evidence="4" id="KW-1185">Reference proteome</keyword>
<proteinExistence type="predicted"/>
<name>A0A7J7C694_TRIWF</name>
<dbReference type="EMBL" id="JAAARO010000021">
    <property type="protein sequence ID" value="KAF5729455.1"/>
    <property type="molecule type" value="Genomic_DNA"/>
</dbReference>
<dbReference type="AlphaFoldDB" id="A0A7J7C694"/>
<evidence type="ECO:0000256" key="2">
    <source>
        <dbReference type="ARBA" id="ARBA00022737"/>
    </source>
</evidence>
<sequence>METEEIRKEIVIGSGNLELAYDQWVALPVSGARPSARYKHAAAVIDEKLYVIGGSRNGRYLSDIQVFDLRSLAWSSLNLKSENADKLGNSSPQEVLPAISDHSVIKWGNKLLVLGGHYKKPSGSMIGLCLSKHSDCL</sequence>
<comment type="caution">
    <text evidence="3">The sequence shown here is derived from an EMBL/GenBank/DDBJ whole genome shotgun (WGS) entry which is preliminary data.</text>
</comment>
<keyword evidence="2" id="KW-0677">Repeat</keyword>
<dbReference type="SUPFAM" id="SSF117281">
    <property type="entry name" value="Kelch motif"/>
    <property type="match status" value="1"/>
</dbReference>
<dbReference type="Pfam" id="PF24681">
    <property type="entry name" value="Kelch_KLHDC2_KLHL20_DRC7"/>
    <property type="match status" value="1"/>
</dbReference>
<protein>
    <submittedName>
        <fullName evidence="3">Acyl-CoA-binding domain-containing protein 4-like</fullName>
    </submittedName>
</protein>
<dbReference type="PANTHER" id="PTHR46093:SF5">
    <property type="entry name" value="OS02G0822800 PROTEIN"/>
    <property type="match status" value="1"/>
</dbReference>
<evidence type="ECO:0000313" key="4">
    <source>
        <dbReference type="Proteomes" id="UP000593562"/>
    </source>
</evidence>
<organism evidence="3 4">
    <name type="scientific">Tripterygium wilfordii</name>
    <name type="common">Thunder God vine</name>
    <dbReference type="NCBI Taxonomy" id="458696"/>
    <lineage>
        <taxon>Eukaryota</taxon>
        <taxon>Viridiplantae</taxon>
        <taxon>Streptophyta</taxon>
        <taxon>Embryophyta</taxon>
        <taxon>Tracheophyta</taxon>
        <taxon>Spermatophyta</taxon>
        <taxon>Magnoliopsida</taxon>
        <taxon>eudicotyledons</taxon>
        <taxon>Gunneridae</taxon>
        <taxon>Pentapetalae</taxon>
        <taxon>rosids</taxon>
        <taxon>fabids</taxon>
        <taxon>Celastrales</taxon>
        <taxon>Celastraceae</taxon>
        <taxon>Tripterygium</taxon>
    </lineage>
</organism>
<dbReference type="PANTHER" id="PTHR46093">
    <property type="entry name" value="ACYL-COA-BINDING DOMAIN-CONTAINING PROTEIN 5"/>
    <property type="match status" value="1"/>
</dbReference>
<evidence type="ECO:0000256" key="1">
    <source>
        <dbReference type="ARBA" id="ARBA00022441"/>
    </source>
</evidence>
<dbReference type="InterPro" id="IPR015915">
    <property type="entry name" value="Kelch-typ_b-propeller"/>
</dbReference>
<dbReference type="Proteomes" id="UP000593562">
    <property type="component" value="Unassembled WGS sequence"/>
</dbReference>
<dbReference type="Gene3D" id="2.120.10.80">
    <property type="entry name" value="Kelch-type beta propeller"/>
    <property type="match status" value="1"/>
</dbReference>
<keyword evidence="1" id="KW-0880">Kelch repeat</keyword>
<accession>A0A7J7C694</accession>